<keyword evidence="15 17" id="KW-0460">Magnesium</keyword>
<dbReference type="NCBIfam" id="TIGR01417">
    <property type="entry name" value="PTS_I_fam"/>
    <property type="match status" value="1"/>
</dbReference>
<dbReference type="PANTHER" id="PTHR46244:SF3">
    <property type="entry name" value="PHOSPHOENOLPYRUVATE-PROTEIN PHOSPHOTRANSFERASE"/>
    <property type="match status" value="1"/>
</dbReference>
<dbReference type="InterPro" id="IPR023151">
    <property type="entry name" value="PEP_util_CS"/>
</dbReference>
<keyword evidence="14 17" id="KW-0418">Kinase</keyword>
<dbReference type="PANTHER" id="PTHR46244">
    <property type="entry name" value="PHOSPHOENOLPYRUVATE-PROTEIN PHOSPHOTRANSFERASE"/>
    <property type="match status" value="1"/>
</dbReference>
<dbReference type="Pfam" id="PF05524">
    <property type="entry name" value="PEP-utilisers_N"/>
    <property type="match status" value="1"/>
</dbReference>
<sequence>MNKKGDDAMILNGIGASDGLGLGNAVCIRESVLDYTGVIYAGAEAEKARLLAAVDAFCRDTERMTQKMSGQVGQHEAEILSGHIAMLADPFLRAQLEEKVEQGSVAEQAVDEVCAFYEELFSQADDELVRQRAADVRDIRNRLLGLLLHVKPIDLSALTPHSVLVAPDLTPSMTVGLRAENVAAIVTQSGGRTSHSAILARALGIPAVLGVPNLMNALSDGDRVLVNGGTGEVILNPDAAQAEAYRIWNEASIRERQSLQAYRTRPTENADGRRVSLYANIGSTAQLDEVSSVGAEGIGLFRTEFLFMERSDAPGEEEQYQAYRAVAGAMPERDVLIRTLDIGGDKDVPYLSVGKEENPFLGYRAIRYCLDRPDFFSTQLKALLRAGAEYQNVKIMLPLITSVEEIRAARALLEKCKAELQEKGQVFDRNISLGVMIETPAAVQLADQLAKEADFFSIGTNDLTQYTLAVDRGNAKVEQMYDPLHPAVLRSVRQVISAARKAQIPVGMCGEAAADPKMIPLLLAWGLDEFSVSAPSVLTVRKWISQWSDRQAGELAQRVMELVTTEEIHREIEKMF</sequence>
<comment type="similarity">
    <text evidence="5 17">Belongs to the PEP-utilizing enzyme family.</text>
</comment>
<dbReference type="Pfam" id="PF00391">
    <property type="entry name" value="PEP-utilizers"/>
    <property type="match status" value="1"/>
</dbReference>
<comment type="function">
    <text evidence="3 17">General (non sugar-specific) component of the phosphoenolpyruvate-dependent sugar phosphotransferase system (sugar PTS). This major carbohydrate active-transport system catalyzes the phosphorylation of incoming sugar substrates concomitantly with their translocation across the cell membrane. Enzyme I transfers the phosphoryl group from phosphoenolpyruvate (PEP) to the phosphoryl carrier protein (HPr).</text>
</comment>
<evidence type="ECO:0000256" key="16">
    <source>
        <dbReference type="ARBA" id="ARBA00033235"/>
    </source>
</evidence>
<reference evidence="21 22" key="1">
    <citation type="submission" date="2024-03" db="EMBL/GenBank/DDBJ databases">
        <title>Human intestinal bacterial collection.</title>
        <authorList>
            <person name="Pauvert C."/>
            <person name="Hitch T.C.A."/>
            <person name="Clavel T."/>
        </authorList>
    </citation>
    <scope>NUCLEOTIDE SEQUENCE [LARGE SCALE GENOMIC DNA]</scope>
    <source>
        <strain evidence="21 22">CLA-JM-H11</strain>
    </source>
</reference>
<dbReference type="InterPro" id="IPR008731">
    <property type="entry name" value="PTS_EIN"/>
</dbReference>
<evidence type="ECO:0000256" key="11">
    <source>
        <dbReference type="ARBA" id="ARBA00022679"/>
    </source>
</evidence>
<evidence type="ECO:0000256" key="12">
    <source>
        <dbReference type="ARBA" id="ARBA00022683"/>
    </source>
</evidence>
<dbReference type="PIRSF" id="PIRSF000732">
    <property type="entry name" value="PTS_enzyme_I"/>
    <property type="match status" value="1"/>
</dbReference>
<keyword evidence="13 17" id="KW-0479">Metal-binding</keyword>
<evidence type="ECO:0000259" key="20">
    <source>
        <dbReference type="Pfam" id="PF05524"/>
    </source>
</evidence>
<comment type="catalytic activity">
    <reaction evidence="1 17">
        <text>L-histidyl-[protein] + phosphoenolpyruvate = N(pros)-phospho-L-histidyl-[protein] + pyruvate</text>
        <dbReference type="Rhea" id="RHEA:23880"/>
        <dbReference type="Rhea" id="RHEA-COMP:9745"/>
        <dbReference type="Rhea" id="RHEA-COMP:9746"/>
        <dbReference type="ChEBI" id="CHEBI:15361"/>
        <dbReference type="ChEBI" id="CHEBI:29979"/>
        <dbReference type="ChEBI" id="CHEBI:58702"/>
        <dbReference type="ChEBI" id="CHEBI:64837"/>
        <dbReference type="EC" id="2.7.3.9"/>
    </reaction>
</comment>
<evidence type="ECO:0000256" key="8">
    <source>
        <dbReference type="ARBA" id="ARBA00022448"/>
    </source>
</evidence>
<keyword evidence="10 17" id="KW-0762">Sugar transport</keyword>
<feature type="domain" description="PEP-utilising enzyme mobile" evidence="18">
    <location>
        <begin position="159"/>
        <end position="231"/>
    </location>
</feature>
<evidence type="ECO:0000256" key="10">
    <source>
        <dbReference type="ARBA" id="ARBA00022597"/>
    </source>
</evidence>
<keyword evidence="12 17" id="KW-0598">Phosphotransferase system</keyword>
<dbReference type="Proteomes" id="UP001477672">
    <property type="component" value="Unassembled WGS sequence"/>
</dbReference>
<dbReference type="InterPro" id="IPR050499">
    <property type="entry name" value="PEP-utilizing_PTS_enzyme"/>
</dbReference>
<evidence type="ECO:0000256" key="6">
    <source>
        <dbReference type="ARBA" id="ARBA00012232"/>
    </source>
</evidence>
<dbReference type="InterPro" id="IPR008279">
    <property type="entry name" value="PEP-util_enz_mobile_dom"/>
</dbReference>
<comment type="subcellular location">
    <subcellularLocation>
        <location evidence="4 17">Cytoplasm</location>
    </subcellularLocation>
</comment>
<evidence type="ECO:0000256" key="13">
    <source>
        <dbReference type="ARBA" id="ARBA00022723"/>
    </source>
</evidence>
<keyword evidence="8 17" id="KW-0813">Transport</keyword>
<dbReference type="InterPro" id="IPR036618">
    <property type="entry name" value="PtsI_HPr-bd_sf"/>
</dbReference>
<dbReference type="InterPro" id="IPR018274">
    <property type="entry name" value="PEP_util_AS"/>
</dbReference>
<dbReference type="PROSITE" id="PS00742">
    <property type="entry name" value="PEP_ENZYMES_2"/>
    <property type="match status" value="1"/>
</dbReference>
<evidence type="ECO:0000256" key="1">
    <source>
        <dbReference type="ARBA" id="ARBA00000683"/>
    </source>
</evidence>
<organism evidence="21 22">
    <name type="scientific">Ruthenibacterium intestinale</name>
    <dbReference type="NCBI Taxonomy" id="3133163"/>
    <lineage>
        <taxon>Bacteria</taxon>
        <taxon>Bacillati</taxon>
        <taxon>Bacillota</taxon>
        <taxon>Clostridia</taxon>
        <taxon>Eubacteriales</taxon>
        <taxon>Oscillospiraceae</taxon>
        <taxon>Ruthenibacterium</taxon>
    </lineage>
</organism>
<dbReference type="Pfam" id="PF02896">
    <property type="entry name" value="PEP-utilizers_C"/>
    <property type="match status" value="1"/>
</dbReference>
<evidence type="ECO:0000256" key="5">
    <source>
        <dbReference type="ARBA" id="ARBA00007837"/>
    </source>
</evidence>
<keyword evidence="9 17" id="KW-0963">Cytoplasm</keyword>
<feature type="domain" description="PEP-utilising enzyme C-terminal" evidence="19">
    <location>
        <begin position="259"/>
        <end position="546"/>
    </location>
</feature>
<dbReference type="InterPro" id="IPR000121">
    <property type="entry name" value="PEP_util_C"/>
</dbReference>
<dbReference type="InterPro" id="IPR015813">
    <property type="entry name" value="Pyrv/PenolPyrv_kinase-like_dom"/>
</dbReference>
<evidence type="ECO:0000256" key="15">
    <source>
        <dbReference type="ARBA" id="ARBA00022842"/>
    </source>
</evidence>
<evidence type="ECO:0000256" key="3">
    <source>
        <dbReference type="ARBA" id="ARBA00002728"/>
    </source>
</evidence>
<dbReference type="SUPFAM" id="SSF52009">
    <property type="entry name" value="Phosphohistidine domain"/>
    <property type="match status" value="1"/>
</dbReference>
<dbReference type="InterPro" id="IPR040442">
    <property type="entry name" value="Pyrv_kinase-like_dom_sf"/>
</dbReference>
<evidence type="ECO:0000313" key="22">
    <source>
        <dbReference type="Proteomes" id="UP001477672"/>
    </source>
</evidence>
<dbReference type="PRINTS" id="PR01736">
    <property type="entry name" value="PHPHTRNFRASE"/>
</dbReference>
<comment type="caution">
    <text evidence="21">The sequence shown here is derived from an EMBL/GenBank/DDBJ whole genome shotgun (WGS) entry which is preliminary data.</text>
</comment>
<dbReference type="PROSITE" id="PS00370">
    <property type="entry name" value="PEP_ENZYMES_PHOS_SITE"/>
    <property type="match status" value="1"/>
</dbReference>
<dbReference type="EC" id="2.7.3.9" evidence="6 17"/>
<dbReference type="InterPro" id="IPR024692">
    <property type="entry name" value="PTS_EI"/>
</dbReference>
<feature type="domain" description="Phosphotransferase system enzyme I N-terminal" evidence="20">
    <location>
        <begin position="12"/>
        <end position="132"/>
    </location>
</feature>
<evidence type="ECO:0000313" key="21">
    <source>
        <dbReference type="EMBL" id="MEQ2519617.1"/>
    </source>
</evidence>
<evidence type="ECO:0000256" key="2">
    <source>
        <dbReference type="ARBA" id="ARBA00001946"/>
    </source>
</evidence>
<dbReference type="EMBL" id="JBBMFA010000060">
    <property type="protein sequence ID" value="MEQ2519617.1"/>
    <property type="molecule type" value="Genomic_DNA"/>
</dbReference>
<protein>
    <recommendedName>
        <fullName evidence="7 17">Phosphoenolpyruvate-protein phosphotransferase</fullName>
        <ecNumber evidence="6 17">2.7.3.9</ecNumber>
    </recommendedName>
    <alternativeName>
        <fullName evidence="16 17">Phosphotransferase system, enzyme I</fullName>
    </alternativeName>
</protein>
<dbReference type="SUPFAM" id="SSF47831">
    <property type="entry name" value="Enzyme I of the PEP:sugar phosphotransferase system HPr-binding (sub)domain"/>
    <property type="match status" value="1"/>
</dbReference>
<evidence type="ECO:0000256" key="17">
    <source>
        <dbReference type="PIRNR" id="PIRNR000732"/>
    </source>
</evidence>
<dbReference type="Gene3D" id="3.20.20.60">
    <property type="entry name" value="Phosphoenolpyruvate-binding domains"/>
    <property type="match status" value="1"/>
</dbReference>
<evidence type="ECO:0000256" key="14">
    <source>
        <dbReference type="ARBA" id="ARBA00022777"/>
    </source>
</evidence>
<dbReference type="InterPro" id="IPR006318">
    <property type="entry name" value="PTS_EI-like"/>
</dbReference>
<dbReference type="InterPro" id="IPR036637">
    <property type="entry name" value="Phosphohistidine_dom_sf"/>
</dbReference>
<comment type="cofactor">
    <cofactor evidence="2 17">
        <name>Mg(2+)</name>
        <dbReference type="ChEBI" id="CHEBI:18420"/>
    </cofactor>
</comment>
<dbReference type="GO" id="GO:0008965">
    <property type="term" value="F:phosphoenolpyruvate-protein phosphotransferase activity"/>
    <property type="evidence" value="ECO:0007669"/>
    <property type="project" value="UniProtKB-EC"/>
</dbReference>
<dbReference type="RefSeq" id="WP_349215049.1">
    <property type="nucleotide sequence ID" value="NZ_JBBMFA010000060.1"/>
</dbReference>
<accession>A0ABV1GD92</accession>
<evidence type="ECO:0000256" key="4">
    <source>
        <dbReference type="ARBA" id="ARBA00004496"/>
    </source>
</evidence>
<dbReference type="SUPFAM" id="SSF51621">
    <property type="entry name" value="Phosphoenolpyruvate/pyruvate domain"/>
    <property type="match status" value="1"/>
</dbReference>
<gene>
    <name evidence="21" type="primary">ptsP</name>
    <name evidence="21" type="ORF">WMO24_04115</name>
</gene>
<dbReference type="Gene3D" id="3.50.30.10">
    <property type="entry name" value="Phosphohistidine domain"/>
    <property type="match status" value="1"/>
</dbReference>
<keyword evidence="11 17" id="KW-0808">Transferase</keyword>
<dbReference type="Gene3D" id="1.10.274.10">
    <property type="entry name" value="PtsI, HPr-binding domain"/>
    <property type="match status" value="1"/>
</dbReference>
<keyword evidence="22" id="KW-1185">Reference proteome</keyword>
<evidence type="ECO:0000256" key="7">
    <source>
        <dbReference type="ARBA" id="ARBA00016544"/>
    </source>
</evidence>
<proteinExistence type="inferred from homology"/>
<evidence type="ECO:0000256" key="9">
    <source>
        <dbReference type="ARBA" id="ARBA00022490"/>
    </source>
</evidence>
<name>A0ABV1GD92_9FIRM</name>
<evidence type="ECO:0000259" key="19">
    <source>
        <dbReference type="Pfam" id="PF02896"/>
    </source>
</evidence>
<evidence type="ECO:0000259" key="18">
    <source>
        <dbReference type="Pfam" id="PF00391"/>
    </source>
</evidence>